<dbReference type="AlphaFoldDB" id="A0A0F8XB34"/>
<organism evidence="1">
    <name type="scientific">marine sediment metagenome</name>
    <dbReference type="NCBI Taxonomy" id="412755"/>
    <lineage>
        <taxon>unclassified sequences</taxon>
        <taxon>metagenomes</taxon>
        <taxon>ecological metagenomes</taxon>
    </lineage>
</organism>
<evidence type="ECO:0000313" key="1">
    <source>
        <dbReference type="EMBL" id="KKK66018.1"/>
    </source>
</evidence>
<gene>
    <name evidence="1" type="ORF">LCGC14_2968300</name>
</gene>
<feature type="non-terminal residue" evidence="1">
    <location>
        <position position="1"/>
    </location>
</feature>
<protein>
    <submittedName>
        <fullName evidence="1">Uncharacterized protein</fullName>
    </submittedName>
</protein>
<name>A0A0F8XB34_9ZZZZ</name>
<sequence length="97" mass="11593">FWNITWPAWLAQFETLRASWDNFWVTIYPGLVSFAWLTTWWNERLADVAGLIDSAFTIREGLWDGWQDVRGAVLEFFSDPLEWLWSKFTDWFLGPEV</sequence>
<reference evidence="1" key="1">
    <citation type="journal article" date="2015" name="Nature">
        <title>Complex archaea that bridge the gap between prokaryotes and eukaryotes.</title>
        <authorList>
            <person name="Spang A."/>
            <person name="Saw J.H."/>
            <person name="Jorgensen S.L."/>
            <person name="Zaremba-Niedzwiedzka K."/>
            <person name="Martijn J."/>
            <person name="Lind A.E."/>
            <person name="van Eijk R."/>
            <person name="Schleper C."/>
            <person name="Guy L."/>
            <person name="Ettema T.J."/>
        </authorList>
    </citation>
    <scope>NUCLEOTIDE SEQUENCE</scope>
</reference>
<dbReference type="EMBL" id="LAZR01060280">
    <property type="protein sequence ID" value="KKK66018.1"/>
    <property type="molecule type" value="Genomic_DNA"/>
</dbReference>
<proteinExistence type="predicted"/>
<comment type="caution">
    <text evidence="1">The sequence shown here is derived from an EMBL/GenBank/DDBJ whole genome shotgun (WGS) entry which is preliminary data.</text>
</comment>
<accession>A0A0F8XB34</accession>